<feature type="transmembrane region" description="Helical" evidence="2">
    <location>
        <begin position="147"/>
        <end position="168"/>
    </location>
</feature>
<keyword evidence="2" id="KW-0812">Transmembrane</keyword>
<feature type="transmembrane region" description="Helical" evidence="2">
    <location>
        <begin position="97"/>
        <end position="116"/>
    </location>
</feature>
<organism evidence="4 5">
    <name type="scientific">Fulvimarina manganoxydans</name>
    <dbReference type="NCBI Taxonomy" id="937218"/>
    <lineage>
        <taxon>Bacteria</taxon>
        <taxon>Pseudomonadati</taxon>
        <taxon>Pseudomonadota</taxon>
        <taxon>Alphaproteobacteria</taxon>
        <taxon>Hyphomicrobiales</taxon>
        <taxon>Aurantimonadaceae</taxon>
        <taxon>Fulvimarina</taxon>
    </lineage>
</organism>
<protein>
    <submittedName>
        <fullName evidence="4">Uncharacterized membrane protein</fullName>
    </submittedName>
</protein>
<evidence type="ECO:0000256" key="2">
    <source>
        <dbReference type="SAM" id="Phobius"/>
    </source>
</evidence>
<evidence type="ECO:0000259" key="3">
    <source>
        <dbReference type="Pfam" id="PF07786"/>
    </source>
</evidence>
<evidence type="ECO:0000256" key="1">
    <source>
        <dbReference type="SAM" id="MobiDB-lite"/>
    </source>
</evidence>
<keyword evidence="2" id="KW-0472">Membrane</keyword>
<accession>A0A1W2E4F7</accession>
<feature type="transmembrane region" description="Helical" evidence="2">
    <location>
        <begin position="188"/>
        <end position="209"/>
    </location>
</feature>
<dbReference type="STRING" id="937218.SAMN06297251_12092"/>
<dbReference type="EMBL" id="FWXR01000020">
    <property type="protein sequence ID" value="SMD04282.1"/>
    <property type="molecule type" value="Genomic_DNA"/>
</dbReference>
<evidence type="ECO:0000313" key="4">
    <source>
        <dbReference type="EMBL" id="SMD04282.1"/>
    </source>
</evidence>
<evidence type="ECO:0000313" key="5">
    <source>
        <dbReference type="Proteomes" id="UP000192656"/>
    </source>
</evidence>
<keyword evidence="2" id="KW-1133">Transmembrane helix</keyword>
<gene>
    <name evidence="4" type="ORF">SAMN06297251_12092</name>
</gene>
<feature type="transmembrane region" description="Helical" evidence="2">
    <location>
        <begin position="122"/>
        <end position="142"/>
    </location>
</feature>
<dbReference type="InterPro" id="IPR012429">
    <property type="entry name" value="HGSNAT_cat"/>
</dbReference>
<dbReference type="Pfam" id="PF07786">
    <property type="entry name" value="HGSNAT_cat"/>
    <property type="match status" value="1"/>
</dbReference>
<feature type="transmembrane region" description="Helical" evidence="2">
    <location>
        <begin position="66"/>
        <end position="85"/>
    </location>
</feature>
<proteinExistence type="predicted"/>
<sequence>MSNIPSTERSRRDGQAPAPAEQGRIESVDVARAVALLAMALYHFTWDLEFFGYVQRGLTGAGGWMIFARTIASSFLFLVGFSLVLAHGRGVRWRPFLTRLAQVMAGALAITLVTVFVTPESFVFFGILHEIAFASLAGLLFLRLPWFVTLALGLGVIALPNFVRSAVFDPMAFVWIGLYETPPFSNDFVPVFPFFGVVLTGIAMGRLASDHDLLRLLRRLDPKLGPLQHLSWLGRHSLSFYLLHQPILFGVVAAFAQVAPPDPLVSFQRDCRATCLETRDETFCQRYCACTQERLSADALLAPLLRGTASAAEMDQVQSIVGVCSREGAIGEGEWPSSPN</sequence>
<feature type="transmembrane region" description="Helical" evidence="2">
    <location>
        <begin position="30"/>
        <end position="46"/>
    </location>
</feature>
<reference evidence="4 5" key="1">
    <citation type="submission" date="2017-04" db="EMBL/GenBank/DDBJ databases">
        <authorList>
            <person name="Afonso C.L."/>
            <person name="Miller P.J."/>
            <person name="Scott M.A."/>
            <person name="Spackman E."/>
            <person name="Goraichik I."/>
            <person name="Dimitrov K.M."/>
            <person name="Suarez D.L."/>
            <person name="Swayne D.E."/>
        </authorList>
    </citation>
    <scope>NUCLEOTIDE SEQUENCE [LARGE SCALE GENOMIC DNA]</scope>
    <source>
        <strain evidence="4 5">CGMCC 1.10972</strain>
    </source>
</reference>
<dbReference type="AlphaFoldDB" id="A0A1W2E4F7"/>
<name>A0A1W2E4F7_9HYPH</name>
<feature type="domain" description="Heparan-alpha-glucosaminide N-acetyltransferase catalytic" evidence="3">
    <location>
        <begin position="24"/>
        <end position="246"/>
    </location>
</feature>
<feature type="region of interest" description="Disordered" evidence="1">
    <location>
        <begin position="1"/>
        <end position="22"/>
    </location>
</feature>
<dbReference type="RefSeq" id="WP_244557022.1">
    <property type="nucleotide sequence ID" value="NZ_FWXR01000020.1"/>
</dbReference>
<dbReference type="Proteomes" id="UP000192656">
    <property type="component" value="Unassembled WGS sequence"/>
</dbReference>
<keyword evidence="5" id="KW-1185">Reference proteome</keyword>